<name>A0A3R7PY68_PENVA</name>
<sequence length="143" mass="16667">MAKKVEAKLSNITCILKKLNYLEEDFDVNYDFLREELEISELFATLDGGVKADLIAALDYCQEYEYPENPASPMPKKLQKIVAFLKCERRTRLHVCMKRDVLKNLDDYDLSDLRREGESEAEVAEKVLHLMWGLEADDELQLY</sequence>
<protein>
    <submittedName>
        <fullName evidence="1">Uncharacterized protein</fullName>
    </submittedName>
</protein>
<reference evidence="1 2" key="1">
    <citation type="submission" date="2018-04" db="EMBL/GenBank/DDBJ databases">
        <authorList>
            <person name="Zhang X."/>
            <person name="Yuan J."/>
            <person name="Li F."/>
            <person name="Xiang J."/>
        </authorList>
    </citation>
    <scope>NUCLEOTIDE SEQUENCE [LARGE SCALE GENOMIC DNA]</scope>
    <source>
        <tissue evidence="1">Muscle</tissue>
    </source>
</reference>
<organism evidence="1 2">
    <name type="scientific">Penaeus vannamei</name>
    <name type="common">Whiteleg shrimp</name>
    <name type="synonym">Litopenaeus vannamei</name>
    <dbReference type="NCBI Taxonomy" id="6689"/>
    <lineage>
        <taxon>Eukaryota</taxon>
        <taxon>Metazoa</taxon>
        <taxon>Ecdysozoa</taxon>
        <taxon>Arthropoda</taxon>
        <taxon>Crustacea</taxon>
        <taxon>Multicrustacea</taxon>
        <taxon>Malacostraca</taxon>
        <taxon>Eumalacostraca</taxon>
        <taxon>Eucarida</taxon>
        <taxon>Decapoda</taxon>
        <taxon>Dendrobranchiata</taxon>
        <taxon>Penaeoidea</taxon>
        <taxon>Penaeidae</taxon>
        <taxon>Penaeus</taxon>
    </lineage>
</organism>
<dbReference type="EMBL" id="QCYY01001071">
    <property type="protein sequence ID" value="ROT80774.1"/>
    <property type="molecule type" value="Genomic_DNA"/>
</dbReference>
<dbReference type="AlphaFoldDB" id="A0A3R7PY68"/>
<comment type="caution">
    <text evidence="1">The sequence shown here is derived from an EMBL/GenBank/DDBJ whole genome shotgun (WGS) entry which is preliminary data.</text>
</comment>
<reference evidence="1 2" key="2">
    <citation type="submission" date="2019-01" db="EMBL/GenBank/DDBJ databases">
        <title>The decoding of complex shrimp genome reveals the adaptation for benthos swimmer, frequently molting mechanism and breeding impact on genome.</title>
        <authorList>
            <person name="Sun Y."/>
            <person name="Gao Y."/>
            <person name="Yu Y."/>
        </authorList>
    </citation>
    <scope>NUCLEOTIDE SEQUENCE [LARGE SCALE GENOMIC DNA]</scope>
    <source>
        <tissue evidence="1">Muscle</tissue>
    </source>
</reference>
<evidence type="ECO:0000313" key="1">
    <source>
        <dbReference type="EMBL" id="ROT80774.1"/>
    </source>
</evidence>
<evidence type="ECO:0000313" key="2">
    <source>
        <dbReference type="Proteomes" id="UP000283509"/>
    </source>
</evidence>
<gene>
    <name evidence="1" type="ORF">C7M84_000483</name>
</gene>
<proteinExistence type="predicted"/>
<dbReference type="Proteomes" id="UP000283509">
    <property type="component" value="Unassembled WGS sequence"/>
</dbReference>
<dbReference type="OrthoDB" id="6361959at2759"/>
<keyword evidence="2" id="KW-1185">Reference proteome</keyword>
<accession>A0A3R7PY68</accession>